<evidence type="ECO:0000256" key="8">
    <source>
        <dbReference type="SAM" id="Coils"/>
    </source>
</evidence>
<comment type="caution">
    <text evidence="10">The sequence shown here is derived from an EMBL/GenBank/DDBJ whole genome shotgun (WGS) entry which is preliminary data.</text>
</comment>
<protein>
    <recommendedName>
        <fullName evidence="7">DNA topoisomerase I</fullName>
        <ecNumber evidence="7">5.6.2.1</ecNumber>
    </recommendedName>
    <alternativeName>
        <fullName evidence="7">DNA topoisomerase 1</fullName>
    </alternativeName>
</protein>
<dbReference type="SUPFAM" id="SSF56349">
    <property type="entry name" value="DNA breaking-rejoining enzymes"/>
    <property type="match status" value="1"/>
</dbReference>
<dbReference type="AlphaFoldDB" id="A0A8K0JZ50"/>
<dbReference type="GO" id="GO:0005694">
    <property type="term" value="C:chromosome"/>
    <property type="evidence" value="ECO:0007669"/>
    <property type="project" value="InterPro"/>
</dbReference>
<keyword evidence="4 6" id="KW-0238">DNA-binding</keyword>
<dbReference type="InterPro" id="IPR013030">
    <property type="entry name" value="DNA_topo_DNA_db_N_dom2"/>
</dbReference>
<keyword evidence="11" id="KW-1185">Reference proteome</keyword>
<keyword evidence="5 6" id="KW-0413">Isomerase</keyword>
<evidence type="ECO:0000256" key="1">
    <source>
        <dbReference type="ARBA" id="ARBA00000213"/>
    </source>
</evidence>
<dbReference type="PROSITE" id="PS52038">
    <property type="entry name" value="TOPO_IB_2"/>
    <property type="match status" value="1"/>
</dbReference>
<dbReference type="CDD" id="cd00659">
    <property type="entry name" value="Topo_IB_C"/>
    <property type="match status" value="1"/>
</dbReference>
<dbReference type="GO" id="GO:0003917">
    <property type="term" value="F:DNA topoisomerase type I (single strand cut, ATP-independent) activity"/>
    <property type="evidence" value="ECO:0007669"/>
    <property type="project" value="UniProtKB-UniRule"/>
</dbReference>
<evidence type="ECO:0000256" key="5">
    <source>
        <dbReference type="ARBA" id="ARBA00023235"/>
    </source>
</evidence>
<evidence type="ECO:0000256" key="7">
    <source>
        <dbReference type="RuleBase" id="RU365101"/>
    </source>
</evidence>
<dbReference type="Pfam" id="PF01028">
    <property type="entry name" value="Topoisom_I"/>
    <property type="match status" value="1"/>
</dbReference>
<dbReference type="InterPro" id="IPR014727">
    <property type="entry name" value="TopoI_cat_a/b-sub_euk"/>
</dbReference>
<dbReference type="InterPro" id="IPR001631">
    <property type="entry name" value="TopoI"/>
</dbReference>
<dbReference type="Gene3D" id="1.10.132.10">
    <property type="match status" value="1"/>
</dbReference>
<feature type="active site" description="O-(3'-phospho-DNA)-tyrosine intermediate" evidence="6">
    <location>
        <position position="532"/>
    </location>
</feature>
<organism evidence="10 11">
    <name type="scientific">Ladona fulva</name>
    <name type="common">Scarce chaser dragonfly</name>
    <name type="synonym">Libellula fulva</name>
    <dbReference type="NCBI Taxonomy" id="123851"/>
    <lineage>
        <taxon>Eukaryota</taxon>
        <taxon>Metazoa</taxon>
        <taxon>Ecdysozoa</taxon>
        <taxon>Arthropoda</taxon>
        <taxon>Hexapoda</taxon>
        <taxon>Insecta</taxon>
        <taxon>Pterygota</taxon>
        <taxon>Palaeoptera</taxon>
        <taxon>Odonata</taxon>
        <taxon>Epiprocta</taxon>
        <taxon>Anisoptera</taxon>
        <taxon>Libelluloidea</taxon>
        <taxon>Libellulidae</taxon>
        <taxon>Ladona</taxon>
    </lineage>
</organism>
<evidence type="ECO:0000256" key="3">
    <source>
        <dbReference type="ARBA" id="ARBA00023029"/>
    </source>
</evidence>
<dbReference type="InterPro" id="IPR014711">
    <property type="entry name" value="TopoI_cat_a-hlx-sub_euk"/>
</dbReference>
<dbReference type="FunFam" id="3.90.15.10:FF:000001">
    <property type="entry name" value="DNA topoisomerase I"/>
    <property type="match status" value="1"/>
</dbReference>
<dbReference type="InterPro" id="IPR025834">
    <property type="entry name" value="TopoI_C_dom"/>
</dbReference>
<dbReference type="Proteomes" id="UP000792457">
    <property type="component" value="Unassembled WGS sequence"/>
</dbReference>
<dbReference type="Pfam" id="PF14370">
    <property type="entry name" value="Topo_C_assoc"/>
    <property type="match status" value="1"/>
</dbReference>
<dbReference type="PANTHER" id="PTHR10290">
    <property type="entry name" value="DNA TOPOISOMERASE I"/>
    <property type="match status" value="1"/>
</dbReference>
<dbReference type="SMART" id="SM00435">
    <property type="entry name" value="TOPEUc"/>
    <property type="match status" value="1"/>
</dbReference>
<evidence type="ECO:0000256" key="4">
    <source>
        <dbReference type="ARBA" id="ARBA00023125"/>
    </source>
</evidence>
<reference evidence="10" key="2">
    <citation type="submission" date="2017-10" db="EMBL/GenBank/DDBJ databases">
        <title>Ladona fulva Genome sequencing and assembly.</title>
        <authorList>
            <person name="Murali S."/>
            <person name="Richards S."/>
            <person name="Bandaranaike D."/>
            <person name="Bellair M."/>
            <person name="Blankenburg K."/>
            <person name="Chao H."/>
            <person name="Dinh H."/>
            <person name="Doddapaneni H."/>
            <person name="Dugan-Rocha S."/>
            <person name="Elkadiri S."/>
            <person name="Gnanaolivu R."/>
            <person name="Hernandez B."/>
            <person name="Skinner E."/>
            <person name="Javaid M."/>
            <person name="Lee S."/>
            <person name="Li M."/>
            <person name="Ming W."/>
            <person name="Munidasa M."/>
            <person name="Muniz J."/>
            <person name="Nguyen L."/>
            <person name="Hughes D."/>
            <person name="Osuji N."/>
            <person name="Pu L.-L."/>
            <person name="Puazo M."/>
            <person name="Qu C."/>
            <person name="Quiroz J."/>
            <person name="Raj R."/>
            <person name="Weissenberger G."/>
            <person name="Xin Y."/>
            <person name="Zou X."/>
            <person name="Han Y."/>
            <person name="Worley K."/>
            <person name="Muzny D."/>
            <person name="Gibbs R."/>
        </authorList>
    </citation>
    <scope>NUCLEOTIDE SEQUENCE</scope>
    <source>
        <strain evidence="10">Sampled in the wild</strain>
    </source>
</reference>
<dbReference type="PROSITE" id="PS00176">
    <property type="entry name" value="TOPO_IB_1"/>
    <property type="match status" value="1"/>
</dbReference>
<evidence type="ECO:0000256" key="2">
    <source>
        <dbReference type="ARBA" id="ARBA00006645"/>
    </source>
</evidence>
<dbReference type="EMBL" id="KZ308147">
    <property type="protein sequence ID" value="KAG8222958.1"/>
    <property type="molecule type" value="Genomic_DNA"/>
</dbReference>
<dbReference type="SUPFAM" id="SSF46596">
    <property type="entry name" value="Eukaryotic DNA topoisomerase I, dispensable insert domain"/>
    <property type="match status" value="1"/>
</dbReference>
<keyword evidence="8" id="KW-0175">Coiled coil</keyword>
<comment type="function">
    <text evidence="7">Releases the supercoiling and torsional tension of DNA introduced during the DNA replication and transcription by transiently cleaving and rejoining one strand of the DNA duplex. Introduces a single-strand break via transesterification at the specific target site 5'-[CT]CCTTp site in duplex DNA. The scissile phosphodiester is attacked by the catalytic tyrosine of the enzyme, resulting in the formation of a DNA-(3'-phosphotyrosyl)-enzyme intermediate and the expulsion of a 5'-OH DNA strand. The free DNA strand then undergoes passage around the unbroken strand thus removing DNA supercoils. Finally, in the religation step, the DNA 5'-OH attacks the covalent intermediate to expel the active-site tyrosine and restore the DNA phosphodiester backbone.</text>
</comment>
<name>A0A8K0JZ50_LADFU</name>
<keyword evidence="3 6" id="KW-0799">Topoisomerase</keyword>
<feature type="coiled-coil region" evidence="8">
    <location>
        <begin position="452"/>
        <end position="520"/>
    </location>
</feature>
<dbReference type="GO" id="GO:0006260">
    <property type="term" value="P:DNA replication"/>
    <property type="evidence" value="ECO:0007669"/>
    <property type="project" value="TreeGrafter"/>
</dbReference>
<dbReference type="InterPro" id="IPR013500">
    <property type="entry name" value="TopoI_cat_euk"/>
</dbReference>
<dbReference type="InterPro" id="IPR011010">
    <property type="entry name" value="DNA_brk_join_enz"/>
</dbReference>
<comment type="catalytic activity">
    <reaction evidence="1 6 7">
        <text>ATP-independent breakage of single-stranded DNA, followed by passage and rejoining.</text>
        <dbReference type="EC" id="5.6.2.1"/>
    </reaction>
</comment>
<accession>A0A8K0JZ50</accession>
<dbReference type="GO" id="GO:0007059">
    <property type="term" value="P:chromosome segregation"/>
    <property type="evidence" value="ECO:0007669"/>
    <property type="project" value="TreeGrafter"/>
</dbReference>
<dbReference type="CDD" id="cd03488">
    <property type="entry name" value="Topoisomer_IB_N_htopoI_like"/>
    <property type="match status" value="1"/>
</dbReference>
<dbReference type="GO" id="GO:0003677">
    <property type="term" value="F:DNA binding"/>
    <property type="evidence" value="ECO:0007669"/>
    <property type="project" value="UniProtKB-UniRule"/>
</dbReference>
<comment type="similarity">
    <text evidence="2 6 7">Belongs to the type IB topoisomerase family.</text>
</comment>
<feature type="domain" description="DNA topoisomerase I eukaryotic-type" evidence="9">
    <location>
        <begin position="172"/>
        <end position="546"/>
    </location>
</feature>
<dbReference type="Pfam" id="PF02919">
    <property type="entry name" value="Topoisom_I_N"/>
    <property type="match status" value="1"/>
</dbReference>
<sequence>MFIKGKKKEENQEVWRWWEEEKRDDGVKWKYLEHKGPVFAPDYEKLPSSVKFYYDGQEMKLSEKAEEVAGFYARMLDHDYTSKSVFNNNFFKDWRKTMTSKEKETITDLSKCNFKYMHAYFLEKSEERKNMTKEEKKKIKEKNDEIMEEYGYCTIDGHKERIGNFKIEPPGLFRGRGEHPKMGMLKLRVMPEDVIINCSKDSNIPKPPEGHRWKEVRHDQSVTWLASWTENVQGQNKYVMLNPSSKLKGEKDWQKYEIARKLAKSIDKIRAEYREDWKSKEMRIRQRAVALYFIDKLALRAGNEKDEDQADTVGCCSLRVEHLALHEEKDGKQYVVVFDFLGKDSIRYYNEVPVEKRVFKNLQLFMENKSPGDDLFDRLNTGILNKHLNELMEGLTAKVFRTFNASFTLQAQLNELTDPDVSIPEKILQYNRANRAVAILCNHQRSVPKTHAKSMENLMKKIEAKKEQVKDAERQYKDAKKHARGSQKESIVAEKKKKALERLREQLAKLEVQATDKDENKEIALGTSKLNYLDPRISVAWCKKNGVPIEKIYNKTQREKFRWAIDMAGPDYVF</sequence>
<evidence type="ECO:0000313" key="10">
    <source>
        <dbReference type="EMBL" id="KAG8222958.1"/>
    </source>
</evidence>
<dbReference type="InterPro" id="IPR036202">
    <property type="entry name" value="TopoI_DNA-bd_euk_N_sf"/>
</dbReference>
<dbReference type="GO" id="GO:0006265">
    <property type="term" value="P:DNA topological change"/>
    <property type="evidence" value="ECO:0007669"/>
    <property type="project" value="UniProtKB-UniRule"/>
</dbReference>
<feature type="coiled-coil region" evidence="8">
    <location>
        <begin position="122"/>
        <end position="149"/>
    </location>
</feature>
<dbReference type="FunFam" id="1.10.10.41:FF:000001">
    <property type="entry name" value="DNA topoisomerase I"/>
    <property type="match status" value="1"/>
</dbReference>
<dbReference type="SUPFAM" id="SSF56741">
    <property type="entry name" value="Eukaryotic DNA topoisomerase I, N-terminal DNA-binding fragment"/>
    <property type="match status" value="1"/>
</dbReference>
<dbReference type="InterPro" id="IPR051062">
    <property type="entry name" value="Topoisomerase_IB"/>
</dbReference>
<dbReference type="InterPro" id="IPR013499">
    <property type="entry name" value="TopoI_euk"/>
</dbReference>
<dbReference type="FunFam" id="2.170.11.10:FF:000002">
    <property type="entry name" value="DNA topoisomerase I"/>
    <property type="match status" value="1"/>
</dbReference>
<dbReference type="Gene3D" id="1.10.10.41">
    <property type="entry name" value="Yeast DNA topoisomerase - domain 1"/>
    <property type="match status" value="1"/>
</dbReference>
<dbReference type="InterPro" id="IPR018521">
    <property type="entry name" value="TopoIB_AS"/>
</dbReference>
<dbReference type="InterPro" id="IPR008336">
    <property type="entry name" value="TopoI_DNA-bd_euk"/>
</dbReference>
<dbReference type="PRINTS" id="PR00416">
    <property type="entry name" value="EUTPISMRASEI"/>
</dbReference>
<dbReference type="InterPro" id="IPR013034">
    <property type="entry name" value="DNA_topo_DNA_db_N_dom1"/>
</dbReference>
<reference evidence="10" key="1">
    <citation type="submission" date="2013-04" db="EMBL/GenBank/DDBJ databases">
        <authorList>
            <person name="Qu J."/>
            <person name="Murali S.C."/>
            <person name="Bandaranaike D."/>
            <person name="Bellair M."/>
            <person name="Blankenburg K."/>
            <person name="Chao H."/>
            <person name="Dinh H."/>
            <person name="Doddapaneni H."/>
            <person name="Downs B."/>
            <person name="Dugan-Rocha S."/>
            <person name="Elkadiri S."/>
            <person name="Gnanaolivu R.D."/>
            <person name="Hernandez B."/>
            <person name="Javaid M."/>
            <person name="Jayaseelan J.C."/>
            <person name="Lee S."/>
            <person name="Li M."/>
            <person name="Ming W."/>
            <person name="Munidasa M."/>
            <person name="Muniz J."/>
            <person name="Nguyen L."/>
            <person name="Ongeri F."/>
            <person name="Osuji N."/>
            <person name="Pu L.-L."/>
            <person name="Puazo M."/>
            <person name="Qu C."/>
            <person name="Quiroz J."/>
            <person name="Raj R."/>
            <person name="Weissenberger G."/>
            <person name="Xin Y."/>
            <person name="Zou X."/>
            <person name="Han Y."/>
            <person name="Richards S."/>
            <person name="Worley K."/>
            <person name="Muzny D."/>
            <person name="Gibbs R."/>
        </authorList>
    </citation>
    <scope>NUCLEOTIDE SEQUENCE</scope>
    <source>
        <strain evidence="10">Sampled in the wild</strain>
    </source>
</reference>
<dbReference type="Gene3D" id="2.170.11.10">
    <property type="entry name" value="DNA Topoisomerase I, domain 2"/>
    <property type="match status" value="1"/>
</dbReference>
<dbReference type="OrthoDB" id="47179at2759"/>
<dbReference type="Gene3D" id="3.90.15.10">
    <property type="entry name" value="Topoisomerase I, Chain A, domain 3"/>
    <property type="match status" value="1"/>
</dbReference>
<evidence type="ECO:0000259" key="9">
    <source>
        <dbReference type="SMART" id="SM00435"/>
    </source>
</evidence>
<gene>
    <name evidence="10" type="ORF">J437_LFUL000253</name>
</gene>
<dbReference type="PANTHER" id="PTHR10290:SF3">
    <property type="entry name" value="DNA TOPOISOMERASE 1"/>
    <property type="match status" value="1"/>
</dbReference>
<dbReference type="FunFam" id="1.10.132.10:FF:000001">
    <property type="entry name" value="DNA topoisomerase I"/>
    <property type="match status" value="1"/>
</dbReference>
<dbReference type="EC" id="5.6.2.1" evidence="7"/>
<dbReference type="GO" id="GO:0005730">
    <property type="term" value="C:nucleolus"/>
    <property type="evidence" value="ECO:0007669"/>
    <property type="project" value="TreeGrafter"/>
</dbReference>
<evidence type="ECO:0000313" key="11">
    <source>
        <dbReference type="Proteomes" id="UP000792457"/>
    </source>
</evidence>
<dbReference type="InterPro" id="IPR048045">
    <property type="entry name" value="Topoisomer_I_DNA-bd"/>
</dbReference>
<evidence type="ECO:0000256" key="6">
    <source>
        <dbReference type="PROSITE-ProRule" id="PRU01382"/>
    </source>
</evidence>
<proteinExistence type="inferred from homology"/>